<dbReference type="InterPro" id="IPR019757">
    <property type="entry name" value="Pept_S26A_signal_pept_1_Lys-AS"/>
</dbReference>
<dbReference type="NCBIfam" id="TIGR02227">
    <property type="entry name" value="sigpep_I_bact"/>
    <property type="match status" value="1"/>
</dbReference>
<keyword evidence="6 8" id="KW-0378">Hydrolase</keyword>
<dbReference type="STRING" id="154621.RV11_GL000832"/>
<feature type="region of interest" description="Disordered" evidence="10">
    <location>
        <begin position="1"/>
        <end position="107"/>
    </location>
</feature>
<sequence>MEEEKQAEKKPKKATSEASSSQVKPMKNATPSSLTARKNKGTTSKATIKKERRLVKHSEKHETLLPPSSSDRKTKKRKKRTPEEQAAYQKRKTAYLKEKKKRRRRQKRLKRMYESALLSIGILVVFFLLLKVRIHRVEGQSMNPTLKDKEIVLTEKTKNIQRGELVIFQLKASEPAYVKRVVGMPGDALWLSGNTLFINPYIKFSMAIIPSGDTLPSGTISVELKMEDLKGIQGFSRIPADSYFVLGDNYDNSVDSRNFGFINKEMIDGKVFQ</sequence>
<dbReference type="Proteomes" id="UP000013785">
    <property type="component" value="Unassembled WGS sequence"/>
</dbReference>
<name>R3WN64_9ENTE</name>
<dbReference type="InterPro" id="IPR000223">
    <property type="entry name" value="Pept_S26A_signal_pept_1"/>
</dbReference>
<dbReference type="PRINTS" id="PR00727">
    <property type="entry name" value="LEADERPTASE"/>
</dbReference>
<gene>
    <name evidence="12" type="ORF">UC3_00428</name>
</gene>
<keyword evidence="8" id="KW-0472">Membrane</keyword>
<dbReference type="PATRIC" id="fig|1158610.3.peg.404"/>
<comment type="similarity">
    <text evidence="3 9">Belongs to the peptidase S26 family.</text>
</comment>
<comment type="catalytic activity">
    <reaction evidence="1 8">
        <text>Cleavage of hydrophobic, N-terminal signal or leader sequences from secreted and periplasmic proteins.</text>
        <dbReference type="EC" id="3.4.21.89"/>
    </reaction>
</comment>
<evidence type="ECO:0000256" key="1">
    <source>
        <dbReference type="ARBA" id="ARBA00000677"/>
    </source>
</evidence>
<dbReference type="GO" id="GO:0005886">
    <property type="term" value="C:plasma membrane"/>
    <property type="evidence" value="ECO:0007669"/>
    <property type="project" value="UniProtKB-SubCell"/>
</dbReference>
<comment type="caution">
    <text evidence="12">The sequence shown here is derived from an EMBL/GenBank/DDBJ whole genome shotgun (WGS) entry which is preliminary data.</text>
</comment>
<protein>
    <recommendedName>
        <fullName evidence="4 8">Signal peptidase I</fullName>
        <ecNumber evidence="4 8">3.4.21.89</ecNumber>
    </recommendedName>
</protein>
<dbReference type="PANTHER" id="PTHR43390">
    <property type="entry name" value="SIGNAL PEPTIDASE I"/>
    <property type="match status" value="1"/>
</dbReference>
<feature type="transmembrane region" description="Helical" evidence="8">
    <location>
        <begin position="112"/>
        <end position="130"/>
    </location>
</feature>
<comment type="subcellular location">
    <subcellularLocation>
        <location evidence="2">Cell membrane</location>
        <topology evidence="2">Single-pass type II membrane protein</topology>
    </subcellularLocation>
    <subcellularLocation>
        <location evidence="9">Membrane</location>
        <topology evidence="9">Single-pass type II membrane protein</topology>
    </subcellularLocation>
</comment>
<dbReference type="eggNOG" id="COG0681">
    <property type="taxonomic scope" value="Bacteria"/>
</dbReference>
<dbReference type="AlphaFoldDB" id="R3WN64"/>
<dbReference type="PROSITE" id="PS00761">
    <property type="entry name" value="SPASE_I_3"/>
    <property type="match status" value="1"/>
</dbReference>
<dbReference type="RefSeq" id="WP_010767103.1">
    <property type="nucleotide sequence ID" value="NZ_ASWE01000004.1"/>
</dbReference>
<accession>R3WN64</accession>
<evidence type="ECO:0000256" key="7">
    <source>
        <dbReference type="PIRSR" id="PIRSR600223-1"/>
    </source>
</evidence>
<evidence type="ECO:0000256" key="6">
    <source>
        <dbReference type="ARBA" id="ARBA00022801"/>
    </source>
</evidence>
<feature type="active site" evidence="7">
    <location>
        <position position="141"/>
    </location>
</feature>
<evidence type="ECO:0000313" key="13">
    <source>
        <dbReference type="Proteomes" id="UP000013785"/>
    </source>
</evidence>
<keyword evidence="13" id="KW-1185">Reference proteome</keyword>
<evidence type="ECO:0000256" key="8">
    <source>
        <dbReference type="RuleBase" id="RU003993"/>
    </source>
</evidence>
<dbReference type="CDD" id="cd06530">
    <property type="entry name" value="S26_SPase_I"/>
    <property type="match status" value="1"/>
</dbReference>
<evidence type="ECO:0000256" key="5">
    <source>
        <dbReference type="ARBA" id="ARBA00022670"/>
    </source>
</evidence>
<dbReference type="GO" id="GO:0009003">
    <property type="term" value="F:signal peptidase activity"/>
    <property type="evidence" value="ECO:0007669"/>
    <property type="project" value="UniProtKB-EC"/>
</dbReference>
<dbReference type="EC" id="3.4.21.89" evidence="4 8"/>
<evidence type="ECO:0000256" key="3">
    <source>
        <dbReference type="ARBA" id="ARBA00009370"/>
    </source>
</evidence>
<evidence type="ECO:0000259" key="11">
    <source>
        <dbReference type="Pfam" id="PF10502"/>
    </source>
</evidence>
<evidence type="ECO:0000256" key="9">
    <source>
        <dbReference type="RuleBase" id="RU362042"/>
    </source>
</evidence>
<dbReference type="SUPFAM" id="SSF51306">
    <property type="entry name" value="LexA/Signal peptidase"/>
    <property type="match status" value="1"/>
</dbReference>
<dbReference type="Pfam" id="PF10502">
    <property type="entry name" value="Peptidase_S26"/>
    <property type="match status" value="1"/>
</dbReference>
<dbReference type="PANTHER" id="PTHR43390:SF1">
    <property type="entry name" value="CHLOROPLAST PROCESSING PEPTIDASE"/>
    <property type="match status" value="1"/>
</dbReference>
<dbReference type="GO" id="GO:0006465">
    <property type="term" value="P:signal peptide processing"/>
    <property type="evidence" value="ECO:0007669"/>
    <property type="project" value="InterPro"/>
</dbReference>
<reference evidence="12 13" key="1">
    <citation type="submission" date="2013-02" db="EMBL/GenBank/DDBJ databases">
        <title>The Genome Sequence of Enterococcus phoeniculicola BAA-412.</title>
        <authorList>
            <consortium name="The Broad Institute Genome Sequencing Platform"/>
            <consortium name="The Broad Institute Genome Sequencing Center for Infectious Disease"/>
            <person name="Earl A.M."/>
            <person name="Gilmore M.S."/>
            <person name="Lebreton F."/>
            <person name="Walker B."/>
            <person name="Young S.K."/>
            <person name="Zeng Q."/>
            <person name="Gargeya S."/>
            <person name="Fitzgerald M."/>
            <person name="Haas B."/>
            <person name="Abouelleil A."/>
            <person name="Alvarado L."/>
            <person name="Arachchi H.M."/>
            <person name="Berlin A.M."/>
            <person name="Chapman S.B."/>
            <person name="Dewar J."/>
            <person name="Goldberg J."/>
            <person name="Griggs A."/>
            <person name="Gujja S."/>
            <person name="Hansen M."/>
            <person name="Howarth C."/>
            <person name="Imamovic A."/>
            <person name="Larimer J."/>
            <person name="McCowan C."/>
            <person name="Murphy C."/>
            <person name="Neiman D."/>
            <person name="Pearson M."/>
            <person name="Priest M."/>
            <person name="Roberts A."/>
            <person name="Saif S."/>
            <person name="Shea T."/>
            <person name="Sisk P."/>
            <person name="Sykes S."/>
            <person name="Wortman J."/>
            <person name="Nusbaum C."/>
            <person name="Birren B."/>
        </authorList>
    </citation>
    <scope>NUCLEOTIDE SEQUENCE [LARGE SCALE GENOMIC DNA]</scope>
    <source>
        <strain evidence="12 13">ATCC BAA-412</strain>
    </source>
</reference>
<dbReference type="OrthoDB" id="9802919at2"/>
<dbReference type="InterPro" id="IPR036286">
    <property type="entry name" value="LexA/Signal_pep-like_sf"/>
</dbReference>
<organism evidence="12 13">
    <name type="scientific">Enterococcus phoeniculicola ATCC BAA-412</name>
    <dbReference type="NCBI Taxonomy" id="1158610"/>
    <lineage>
        <taxon>Bacteria</taxon>
        <taxon>Bacillati</taxon>
        <taxon>Bacillota</taxon>
        <taxon>Bacilli</taxon>
        <taxon>Lactobacillales</taxon>
        <taxon>Enterococcaceae</taxon>
        <taxon>Enterococcus</taxon>
    </lineage>
</organism>
<dbReference type="EMBL" id="AJAT01000007">
    <property type="protein sequence ID" value="EOL48877.1"/>
    <property type="molecule type" value="Genomic_DNA"/>
</dbReference>
<feature type="domain" description="Peptidase S26" evidence="11">
    <location>
        <begin position="116"/>
        <end position="272"/>
    </location>
</feature>
<dbReference type="Gene3D" id="2.10.109.10">
    <property type="entry name" value="Umud Fragment, subunit A"/>
    <property type="match status" value="1"/>
</dbReference>
<evidence type="ECO:0000256" key="2">
    <source>
        <dbReference type="ARBA" id="ARBA00004401"/>
    </source>
</evidence>
<dbReference type="InterPro" id="IPR019533">
    <property type="entry name" value="Peptidase_S26"/>
</dbReference>
<dbReference type="InterPro" id="IPR019756">
    <property type="entry name" value="Pept_S26A_signal_pept_1_Ser-AS"/>
</dbReference>
<evidence type="ECO:0000256" key="10">
    <source>
        <dbReference type="SAM" id="MobiDB-lite"/>
    </source>
</evidence>
<dbReference type="InterPro" id="IPR019758">
    <property type="entry name" value="Pept_S26A_signal_pept_1_CS"/>
</dbReference>
<dbReference type="PROSITE" id="PS00760">
    <property type="entry name" value="SPASE_I_2"/>
    <property type="match status" value="1"/>
</dbReference>
<feature type="compositionally biased region" description="Basic residues" evidence="10">
    <location>
        <begin position="89"/>
        <end position="107"/>
    </location>
</feature>
<keyword evidence="8" id="KW-1133">Transmembrane helix</keyword>
<dbReference type="HOGENOM" id="CLU_028723_5_0_9"/>
<keyword evidence="8" id="KW-0812">Transmembrane</keyword>
<feature type="compositionally biased region" description="Polar residues" evidence="10">
    <location>
        <begin position="16"/>
        <end position="46"/>
    </location>
</feature>
<dbReference type="PROSITE" id="PS00501">
    <property type="entry name" value="SPASE_I_1"/>
    <property type="match status" value="1"/>
</dbReference>
<evidence type="ECO:0000313" key="12">
    <source>
        <dbReference type="EMBL" id="EOL48877.1"/>
    </source>
</evidence>
<proteinExistence type="inferred from homology"/>
<evidence type="ECO:0000256" key="4">
    <source>
        <dbReference type="ARBA" id="ARBA00013208"/>
    </source>
</evidence>
<dbReference type="GO" id="GO:0004252">
    <property type="term" value="F:serine-type endopeptidase activity"/>
    <property type="evidence" value="ECO:0007669"/>
    <property type="project" value="InterPro"/>
</dbReference>
<keyword evidence="5 8" id="KW-0645">Protease</keyword>
<feature type="active site" evidence="7">
    <location>
        <position position="179"/>
    </location>
</feature>